<name>A0ABQ1M8N4_9BURK</name>
<proteinExistence type="predicted"/>
<dbReference type="RefSeq" id="WP_115781391.1">
    <property type="nucleotide sequence ID" value="NZ_BMHL01000003.1"/>
</dbReference>
<dbReference type="PANTHER" id="PTHR36154">
    <property type="entry name" value="DNA-BINDING TRANSCRIPTIONAL ACTIVATOR ALPA"/>
    <property type="match status" value="1"/>
</dbReference>
<evidence type="ECO:0000313" key="2">
    <source>
        <dbReference type="Proteomes" id="UP000602004"/>
    </source>
</evidence>
<evidence type="ECO:0000313" key="1">
    <source>
        <dbReference type="EMBL" id="GGC36611.1"/>
    </source>
</evidence>
<sequence>MENKQFDLRLYRLPDVCGFTGLRKSSIYAMIKDGSFPAPVRIGRRAVAWRQEDIGRWIDARKSTEAGSHALAGACK</sequence>
<organism evidence="1 2">
    <name type="scientific">Paraburkholderia caffeinilytica</name>
    <dbReference type="NCBI Taxonomy" id="1761016"/>
    <lineage>
        <taxon>Bacteria</taxon>
        <taxon>Pseudomonadati</taxon>
        <taxon>Pseudomonadota</taxon>
        <taxon>Betaproteobacteria</taxon>
        <taxon>Burkholderiales</taxon>
        <taxon>Burkholderiaceae</taxon>
        <taxon>Paraburkholderia</taxon>
    </lineage>
</organism>
<accession>A0ABQ1M8N4</accession>
<keyword evidence="2" id="KW-1185">Reference proteome</keyword>
<reference evidence="2" key="1">
    <citation type="journal article" date="2019" name="Int. J. Syst. Evol. Microbiol.">
        <title>The Global Catalogue of Microorganisms (GCM) 10K type strain sequencing project: providing services to taxonomists for standard genome sequencing and annotation.</title>
        <authorList>
            <consortium name="The Broad Institute Genomics Platform"/>
            <consortium name="The Broad Institute Genome Sequencing Center for Infectious Disease"/>
            <person name="Wu L."/>
            <person name="Ma J."/>
        </authorList>
    </citation>
    <scope>NUCLEOTIDE SEQUENCE [LARGE SCALE GENOMIC DNA]</scope>
    <source>
        <strain evidence="2">CGMCC 1.15103</strain>
    </source>
</reference>
<dbReference type="EMBL" id="BMHL01000003">
    <property type="protein sequence ID" value="GGC36611.1"/>
    <property type="molecule type" value="Genomic_DNA"/>
</dbReference>
<dbReference type="Pfam" id="PF05930">
    <property type="entry name" value="Phage_AlpA"/>
    <property type="match status" value="1"/>
</dbReference>
<dbReference type="Gene3D" id="1.10.238.160">
    <property type="match status" value="1"/>
</dbReference>
<evidence type="ECO:0008006" key="3">
    <source>
        <dbReference type="Google" id="ProtNLM"/>
    </source>
</evidence>
<dbReference type="InterPro" id="IPR009061">
    <property type="entry name" value="DNA-bd_dom_put_sf"/>
</dbReference>
<dbReference type="PANTHER" id="PTHR36154:SF1">
    <property type="entry name" value="DNA-BINDING TRANSCRIPTIONAL ACTIVATOR ALPA"/>
    <property type="match status" value="1"/>
</dbReference>
<dbReference type="InterPro" id="IPR052931">
    <property type="entry name" value="Prophage_regulatory_activator"/>
</dbReference>
<protein>
    <recommendedName>
        <fullName evidence="3">AlpA family transcriptional regulator</fullName>
    </recommendedName>
</protein>
<gene>
    <name evidence="1" type="ORF">GCM10011400_24110</name>
</gene>
<dbReference type="SUPFAM" id="SSF46955">
    <property type="entry name" value="Putative DNA-binding domain"/>
    <property type="match status" value="1"/>
</dbReference>
<dbReference type="InterPro" id="IPR010260">
    <property type="entry name" value="AlpA"/>
</dbReference>
<dbReference type="Proteomes" id="UP000602004">
    <property type="component" value="Unassembled WGS sequence"/>
</dbReference>
<comment type="caution">
    <text evidence="1">The sequence shown here is derived from an EMBL/GenBank/DDBJ whole genome shotgun (WGS) entry which is preliminary data.</text>
</comment>